<dbReference type="RefSeq" id="WP_102696716.1">
    <property type="nucleotide sequence ID" value="NZ_PNGJ01000002.1"/>
</dbReference>
<dbReference type="InterPro" id="IPR013325">
    <property type="entry name" value="RNA_pol_sigma_r2"/>
</dbReference>
<comment type="caution">
    <text evidence="7">The sequence shown here is derived from an EMBL/GenBank/DDBJ whole genome shotgun (WGS) entry which is preliminary data.</text>
</comment>
<gene>
    <name evidence="7" type="ORF">CJ231_03265</name>
</gene>
<dbReference type="NCBIfam" id="TIGR02937">
    <property type="entry name" value="sigma70-ECF"/>
    <property type="match status" value="1"/>
</dbReference>
<dbReference type="GO" id="GO:0003677">
    <property type="term" value="F:DNA binding"/>
    <property type="evidence" value="ECO:0007669"/>
    <property type="project" value="InterPro"/>
</dbReference>
<proteinExistence type="inferred from homology"/>
<dbReference type="InterPro" id="IPR007627">
    <property type="entry name" value="RNA_pol_sigma70_r2"/>
</dbReference>
<dbReference type="SUPFAM" id="SSF88946">
    <property type="entry name" value="Sigma2 domain of RNA polymerase sigma factors"/>
    <property type="match status" value="1"/>
</dbReference>
<evidence type="ECO:0000256" key="2">
    <source>
        <dbReference type="ARBA" id="ARBA00023015"/>
    </source>
</evidence>
<accession>A0A2N6QSL7</accession>
<dbReference type="Pfam" id="PF08281">
    <property type="entry name" value="Sigma70_r4_2"/>
    <property type="match status" value="1"/>
</dbReference>
<dbReference type="PANTHER" id="PTHR43133:SF46">
    <property type="entry name" value="RNA POLYMERASE SIGMA-70 FACTOR ECF SUBFAMILY"/>
    <property type="match status" value="1"/>
</dbReference>
<evidence type="ECO:0000256" key="3">
    <source>
        <dbReference type="ARBA" id="ARBA00023082"/>
    </source>
</evidence>
<feature type="domain" description="RNA polymerase sigma-70 region 2" evidence="5">
    <location>
        <begin position="22"/>
        <end position="91"/>
    </location>
</feature>
<dbReference type="PANTHER" id="PTHR43133">
    <property type="entry name" value="RNA POLYMERASE ECF-TYPE SIGMA FACTO"/>
    <property type="match status" value="1"/>
</dbReference>
<dbReference type="AlphaFoldDB" id="A0A2N6QSL7"/>
<dbReference type="Proteomes" id="UP000235564">
    <property type="component" value="Unassembled WGS sequence"/>
</dbReference>
<organism evidence="7 8">
    <name type="scientific">Hoylesella buccalis</name>
    <dbReference type="NCBI Taxonomy" id="28127"/>
    <lineage>
        <taxon>Bacteria</taxon>
        <taxon>Pseudomonadati</taxon>
        <taxon>Bacteroidota</taxon>
        <taxon>Bacteroidia</taxon>
        <taxon>Bacteroidales</taxon>
        <taxon>Prevotellaceae</taxon>
        <taxon>Hoylesella</taxon>
    </lineage>
</organism>
<dbReference type="InterPro" id="IPR013249">
    <property type="entry name" value="RNA_pol_sigma70_r4_t2"/>
</dbReference>
<evidence type="ECO:0000256" key="1">
    <source>
        <dbReference type="ARBA" id="ARBA00010641"/>
    </source>
</evidence>
<dbReference type="GO" id="GO:0006352">
    <property type="term" value="P:DNA-templated transcription initiation"/>
    <property type="evidence" value="ECO:0007669"/>
    <property type="project" value="InterPro"/>
</dbReference>
<dbReference type="OrthoDB" id="1056775at2"/>
<sequence length="181" mass="20917">METEKSLLEDILQGKRTAMRRLYERYSGYAMAVGLRYIADRDAVQDVLQDSFVKVFAAINRFGYRGEGSLKAWVMRIVANESLNYLKQNQRLQFVDEMPDVADEDEEVDVKNIPMSVVMQMIQQLPAGYRTVFNQFVFEEKSHREIASDLGIKESTSASQYFRAKNLLAKMIQEYSKTTTI</sequence>
<evidence type="ECO:0000313" key="8">
    <source>
        <dbReference type="Proteomes" id="UP000235564"/>
    </source>
</evidence>
<evidence type="ECO:0000259" key="6">
    <source>
        <dbReference type="Pfam" id="PF08281"/>
    </source>
</evidence>
<comment type="similarity">
    <text evidence="1">Belongs to the sigma-70 factor family. ECF subfamily.</text>
</comment>
<protein>
    <submittedName>
        <fullName evidence="7">RNA polymerase subunit sigma</fullName>
    </submittedName>
</protein>
<dbReference type="SUPFAM" id="SSF88659">
    <property type="entry name" value="Sigma3 and sigma4 domains of RNA polymerase sigma factors"/>
    <property type="match status" value="1"/>
</dbReference>
<dbReference type="GO" id="GO:0016987">
    <property type="term" value="F:sigma factor activity"/>
    <property type="evidence" value="ECO:0007669"/>
    <property type="project" value="UniProtKB-KW"/>
</dbReference>
<name>A0A2N6QSL7_9BACT</name>
<dbReference type="Gene3D" id="1.10.1740.10">
    <property type="match status" value="1"/>
</dbReference>
<dbReference type="InterPro" id="IPR014284">
    <property type="entry name" value="RNA_pol_sigma-70_dom"/>
</dbReference>
<dbReference type="Gene3D" id="1.10.10.10">
    <property type="entry name" value="Winged helix-like DNA-binding domain superfamily/Winged helix DNA-binding domain"/>
    <property type="match status" value="1"/>
</dbReference>
<keyword evidence="2" id="KW-0805">Transcription regulation</keyword>
<evidence type="ECO:0000256" key="4">
    <source>
        <dbReference type="ARBA" id="ARBA00023163"/>
    </source>
</evidence>
<dbReference type="InterPro" id="IPR013324">
    <property type="entry name" value="RNA_pol_sigma_r3/r4-like"/>
</dbReference>
<keyword evidence="4" id="KW-0804">Transcription</keyword>
<evidence type="ECO:0000259" key="5">
    <source>
        <dbReference type="Pfam" id="PF04542"/>
    </source>
</evidence>
<feature type="domain" description="RNA polymerase sigma factor 70 region 4 type 2" evidence="6">
    <location>
        <begin position="118"/>
        <end position="166"/>
    </location>
</feature>
<evidence type="ECO:0000313" key="7">
    <source>
        <dbReference type="EMBL" id="PMC24940.1"/>
    </source>
</evidence>
<dbReference type="Pfam" id="PF04542">
    <property type="entry name" value="Sigma70_r2"/>
    <property type="match status" value="1"/>
</dbReference>
<keyword evidence="3" id="KW-0731">Sigma factor</keyword>
<dbReference type="EMBL" id="PNGJ01000002">
    <property type="protein sequence ID" value="PMC24940.1"/>
    <property type="molecule type" value="Genomic_DNA"/>
</dbReference>
<dbReference type="InterPro" id="IPR039425">
    <property type="entry name" value="RNA_pol_sigma-70-like"/>
</dbReference>
<reference evidence="7 8" key="1">
    <citation type="submission" date="2017-09" db="EMBL/GenBank/DDBJ databases">
        <title>Bacterial strain isolated from the female urinary microbiota.</title>
        <authorList>
            <person name="Thomas-White K."/>
            <person name="Kumar N."/>
            <person name="Forster S."/>
            <person name="Putonti C."/>
            <person name="Lawley T."/>
            <person name="Wolfe A.J."/>
        </authorList>
    </citation>
    <scope>NUCLEOTIDE SEQUENCE [LARGE SCALE GENOMIC DNA]</scope>
    <source>
        <strain evidence="7 8">UMB0536</strain>
    </source>
</reference>
<dbReference type="InterPro" id="IPR036388">
    <property type="entry name" value="WH-like_DNA-bd_sf"/>
</dbReference>